<dbReference type="Proteomes" id="UP000017836">
    <property type="component" value="Unassembled WGS sequence"/>
</dbReference>
<evidence type="ECO:0000313" key="3">
    <source>
        <dbReference type="Proteomes" id="UP000017836"/>
    </source>
</evidence>
<dbReference type="HOGENOM" id="CLU_123028_0_0_1"/>
<dbReference type="InterPro" id="IPR019557">
    <property type="entry name" value="AminoTfrase-like_pln_mobile"/>
</dbReference>
<sequence>MPREKRWEPLKNYYGNPHNPIPPNREELDSLQLNEVIWNPIFKLVEGILEDTHQAFETAMCITMLIFDEITEPYMPDHVCWQFGAKHGIPRNPTSVVCAIEVSTTMLAEALALRQKWYHEVYNSVNNVFEMLSKFVPVNMVDIEAMIEFYNAKLMMKL</sequence>
<organism evidence="2 3">
    <name type="scientific">Amborella trichopoda</name>
    <dbReference type="NCBI Taxonomy" id="13333"/>
    <lineage>
        <taxon>Eukaryota</taxon>
        <taxon>Viridiplantae</taxon>
        <taxon>Streptophyta</taxon>
        <taxon>Embryophyta</taxon>
        <taxon>Tracheophyta</taxon>
        <taxon>Spermatophyta</taxon>
        <taxon>Magnoliopsida</taxon>
        <taxon>Amborellales</taxon>
        <taxon>Amborellaceae</taxon>
        <taxon>Amborella</taxon>
    </lineage>
</organism>
<proteinExistence type="predicted"/>
<reference evidence="3" key="1">
    <citation type="journal article" date="2013" name="Science">
        <title>The Amborella genome and the evolution of flowering plants.</title>
        <authorList>
            <consortium name="Amborella Genome Project"/>
        </authorList>
    </citation>
    <scope>NUCLEOTIDE SEQUENCE [LARGE SCALE GENOMIC DNA]</scope>
</reference>
<feature type="domain" description="Aminotransferase-like plant mobile" evidence="1">
    <location>
        <begin position="2"/>
        <end position="93"/>
    </location>
</feature>
<evidence type="ECO:0000259" key="1">
    <source>
        <dbReference type="Pfam" id="PF10536"/>
    </source>
</evidence>
<name>W1P128_AMBTC</name>
<dbReference type="AlphaFoldDB" id="W1P128"/>
<dbReference type="EMBL" id="KI394757">
    <property type="protein sequence ID" value="ERN01633.1"/>
    <property type="molecule type" value="Genomic_DNA"/>
</dbReference>
<gene>
    <name evidence="2" type="ORF">AMTR_s00090p00088590</name>
</gene>
<evidence type="ECO:0000313" key="2">
    <source>
        <dbReference type="EMBL" id="ERN01633.1"/>
    </source>
</evidence>
<accession>W1P128</accession>
<protein>
    <recommendedName>
        <fullName evidence="1">Aminotransferase-like plant mobile domain-containing protein</fullName>
    </recommendedName>
</protein>
<dbReference type="Gramene" id="ERN01633">
    <property type="protein sequence ID" value="ERN01633"/>
    <property type="gene ID" value="AMTR_s00090p00088590"/>
</dbReference>
<keyword evidence="3" id="KW-1185">Reference proteome</keyword>
<dbReference type="Pfam" id="PF10536">
    <property type="entry name" value="PMD"/>
    <property type="match status" value="1"/>
</dbReference>